<feature type="non-terminal residue" evidence="7">
    <location>
        <position position="1"/>
    </location>
</feature>
<evidence type="ECO:0000256" key="1">
    <source>
        <dbReference type="ARBA" id="ARBA00004613"/>
    </source>
</evidence>
<organism evidence="7 8">
    <name type="scientific">Corythaixoides concolor</name>
    <name type="common">Grey go-away-bird</name>
    <dbReference type="NCBI Taxonomy" id="103956"/>
    <lineage>
        <taxon>Eukaryota</taxon>
        <taxon>Metazoa</taxon>
        <taxon>Chordata</taxon>
        <taxon>Craniata</taxon>
        <taxon>Vertebrata</taxon>
        <taxon>Euteleostomi</taxon>
        <taxon>Archelosauria</taxon>
        <taxon>Archosauria</taxon>
        <taxon>Dinosauria</taxon>
        <taxon>Saurischia</taxon>
        <taxon>Theropoda</taxon>
        <taxon>Coelurosauria</taxon>
        <taxon>Aves</taxon>
        <taxon>Neognathae</taxon>
        <taxon>Neoaves</taxon>
        <taxon>Otidimorphae</taxon>
        <taxon>Musophagiformes</taxon>
        <taxon>Musophagidae</taxon>
        <taxon>Corythaixoides</taxon>
    </lineage>
</organism>
<dbReference type="InterPro" id="IPR050605">
    <property type="entry name" value="Olfactomedin-like_domain"/>
</dbReference>
<keyword evidence="2" id="KW-0964">Secreted</keyword>
<feature type="region of interest" description="Disordered" evidence="4">
    <location>
        <begin position="174"/>
        <end position="201"/>
    </location>
</feature>
<evidence type="ECO:0000256" key="5">
    <source>
        <dbReference type="SAM" id="SignalP"/>
    </source>
</evidence>
<evidence type="ECO:0000313" key="7">
    <source>
        <dbReference type="EMBL" id="NXJ96935.1"/>
    </source>
</evidence>
<comment type="caution">
    <text evidence="3">Lacks conserved residue(s) required for the propagation of feature annotation.</text>
</comment>
<reference evidence="7 8" key="1">
    <citation type="submission" date="2019-09" db="EMBL/GenBank/DDBJ databases">
        <title>Bird 10,000 Genomes (B10K) Project - Family phase.</title>
        <authorList>
            <person name="Zhang G."/>
        </authorList>
    </citation>
    <scope>NUCLEOTIDE SEQUENCE [LARGE SCALE GENOMIC DNA]</scope>
    <source>
        <strain evidence="7">B10K-DU-011-20</strain>
        <tissue evidence="7">Muscle</tissue>
    </source>
</reference>
<feature type="domain" description="Olfactomedin-like" evidence="6">
    <location>
        <begin position="491"/>
        <end position="748"/>
    </location>
</feature>
<evidence type="ECO:0000313" key="8">
    <source>
        <dbReference type="Proteomes" id="UP000526942"/>
    </source>
</evidence>
<dbReference type="PANTHER" id="PTHR23192:SF37">
    <property type="entry name" value="OLFACTOMEDIN-LIKE PROTEIN 2B"/>
    <property type="match status" value="1"/>
</dbReference>
<dbReference type="AlphaFoldDB" id="A0A7L0FMT2"/>
<name>A0A7L0FMT2_CORCN</name>
<evidence type="ECO:0000256" key="2">
    <source>
        <dbReference type="ARBA" id="ARBA00022525"/>
    </source>
</evidence>
<dbReference type="EMBL" id="VXAM01000651">
    <property type="protein sequence ID" value="NXJ96935.1"/>
    <property type="molecule type" value="Genomic_DNA"/>
</dbReference>
<keyword evidence="8" id="KW-1185">Reference proteome</keyword>
<dbReference type="Proteomes" id="UP000526942">
    <property type="component" value="Unassembled WGS sequence"/>
</dbReference>
<feature type="region of interest" description="Disordered" evidence="4">
    <location>
        <begin position="445"/>
        <end position="473"/>
    </location>
</feature>
<feature type="compositionally biased region" description="Polar residues" evidence="4">
    <location>
        <begin position="460"/>
        <end position="469"/>
    </location>
</feature>
<evidence type="ECO:0000256" key="3">
    <source>
        <dbReference type="PROSITE-ProRule" id="PRU00446"/>
    </source>
</evidence>
<dbReference type="OrthoDB" id="8626508at2759"/>
<evidence type="ECO:0000256" key="4">
    <source>
        <dbReference type="SAM" id="MobiDB-lite"/>
    </source>
</evidence>
<feature type="compositionally biased region" description="Low complexity" evidence="4">
    <location>
        <begin position="356"/>
        <end position="365"/>
    </location>
</feature>
<dbReference type="PROSITE" id="PS51132">
    <property type="entry name" value="OLF"/>
    <property type="match status" value="1"/>
</dbReference>
<dbReference type="SMART" id="SM00284">
    <property type="entry name" value="OLF"/>
    <property type="match status" value="1"/>
</dbReference>
<accession>A0A7L0FMT2</accession>
<dbReference type="PANTHER" id="PTHR23192">
    <property type="entry name" value="OLFACTOMEDIN-RELATED"/>
    <property type="match status" value="1"/>
</dbReference>
<protein>
    <submittedName>
        <fullName evidence="7">OLM2B protein</fullName>
    </submittedName>
</protein>
<comment type="subcellular location">
    <subcellularLocation>
        <location evidence="1">Secreted</location>
    </subcellularLocation>
</comment>
<evidence type="ECO:0000259" key="6">
    <source>
        <dbReference type="PROSITE" id="PS51132"/>
    </source>
</evidence>
<feature type="region of interest" description="Disordered" evidence="4">
    <location>
        <begin position="326"/>
        <end position="384"/>
    </location>
</feature>
<feature type="signal peptide" evidence="5">
    <location>
        <begin position="1"/>
        <end position="19"/>
    </location>
</feature>
<sequence>ARPLPLLLCLAALGAGCRAGSPPAGTAGPSAEPLQDEADNQENILSQLLGDYDKVKAVSEGSDCRCKCLVRPLGRGACQRINEGAFKAEDFYTVETITSGPSCKCACVAPPSALNPCEGDFRLKKLREAESSDLKLSSIVEMLESAFYGLDLLKLHSVTTKLVGRVEKLEEGMSRNFTQEDHRARANVEEGPQHPHRRGRENCSSLITNSLADIESSLQRDAEAAYTHTEGKYEERFLKDETISQQINSVESLPELHLSPEDKKPEQLLQRKLHVRSRPPSKPTIVRGVTYYKAQSTELENDIEEQPDELFSGDNTVDLLIEDQLLRPSSRAGEGVRKPSPVGWPPTPGSDPTTPPAADTAAAATEPLSPAMSTGPTLDLTTVSQLTPTPETTTARVGLTEEGTPQLLATLASTLVATATESLPTAATAVPSPAMAVTTEISRDMGTSPDLESSPGAWGQVSTPATPVSPTIPATPKQVLEEEDIRNIIGRCKDTLSTISGPTTQNTYGRNEGAWMKDPLAREERIYVTNYYYGNTLVEFRNLDNFKQGRWSNSYKLPYSWIGTGHVVYNGSFYYNRAFTRNIIKYDLKQRYVAAWAMLHDVAYEESTPWRWRGHSDVDFAVDENGLWVIYPAISYEGFNQEVIVLSKLNAADLSTQKETTWRTGLRKNFYGNCFVICGVLYAVDSYNKRNANISYAFDTHTNTQIIPRLLFENEYAYTTQIDYNPKDRLLYAWDNGHQVTYHVIFAY</sequence>
<keyword evidence="5" id="KW-0732">Signal</keyword>
<proteinExistence type="predicted"/>
<feature type="non-terminal residue" evidence="7">
    <location>
        <position position="748"/>
    </location>
</feature>
<gene>
    <name evidence="7" type="primary">Olfml2b</name>
    <name evidence="7" type="ORF">CORCON_R09556</name>
</gene>
<feature type="compositionally biased region" description="Basic and acidic residues" evidence="4">
    <location>
        <begin position="174"/>
        <end position="193"/>
    </location>
</feature>
<feature type="compositionally biased region" description="Polar residues" evidence="4">
    <location>
        <begin position="371"/>
        <end position="384"/>
    </location>
</feature>
<dbReference type="GO" id="GO:0005615">
    <property type="term" value="C:extracellular space"/>
    <property type="evidence" value="ECO:0007669"/>
    <property type="project" value="TreeGrafter"/>
</dbReference>
<feature type="chain" id="PRO_5029567590" evidence="5">
    <location>
        <begin position="20"/>
        <end position="748"/>
    </location>
</feature>
<dbReference type="Pfam" id="PF02191">
    <property type="entry name" value="OLF"/>
    <property type="match status" value="1"/>
</dbReference>
<feature type="compositionally biased region" description="Pro residues" evidence="4">
    <location>
        <begin position="342"/>
        <end position="355"/>
    </location>
</feature>
<dbReference type="GO" id="GO:0007165">
    <property type="term" value="P:signal transduction"/>
    <property type="evidence" value="ECO:0007669"/>
    <property type="project" value="TreeGrafter"/>
</dbReference>
<dbReference type="InterPro" id="IPR003112">
    <property type="entry name" value="Olfac-like_dom"/>
</dbReference>
<comment type="caution">
    <text evidence="7">The sequence shown here is derived from an EMBL/GenBank/DDBJ whole genome shotgun (WGS) entry which is preliminary data.</text>
</comment>